<organism evidence="2 3">
    <name type="scientific">Cynara cardunculus var. scolymus</name>
    <name type="common">Globe artichoke</name>
    <name type="synonym">Cynara scolymus</name>
    <dbReference type="NCBI Taxonomy" id="59895"/>
    <lineage>
        <taxon>Eukaryota</taxon>
        <taxon>Viridiplantae</taxon>
        <taxon>Streptophyta</taxon>
        <taxon>Embryophyta</taxon>
        <taxon>Tracheophyta</taxon>
        <taxon>Spermatophyta</taxon>
        <taxon>Magnoliopsida</taxon>
        <taxon>eudicotyledons</taxon>
        <taxon>Gunneridae</taxon>
        <taxon>Pentapetalae</taxon>
        <taxon>asterids</taxon>
        <taxon>campanulids</taxon>
        <taxon>Asterales</taxon>
        <taxon>Asteraceae</taxon>
        <taxon>Carduoideae</taxon>
        <taxon>Cardueae</taxon>
        <taxon>Carduinae</taxon>
        <taxon>Cynara</taxon>
    </lineage>
</organism>
<sequence length="133" mass="14605">MFSAIKSLSIQKKPPVSTLLATSNTFAGKATPVIGTVRFQRASAGSEEPDNMEKNQQAKEPEKRGDVMSHSFGEGYATRSDEEGFGGIYGRNQSLSHEDEEKVVHGNSPDYDKTQGSEVKEKERSRHQTQANS</sequence>
<evidence type="ECO:0000313" key="3">
    <source>
        <dbReference type="Proteomes" id="UP000243975"/>
    </source>
</evidence>
<dbReference type="OMA" id="THEHHEK"/>
<dbReference type="PANTHER" id="PTHR36410:SF1">
    <property type="entry name" value="EXPRESSED PROTEIN"/>
    <property type="match status" value="1"/>
</dbReference>
<dbReference type="EMBL" id="LEKV01004823">
    <property type="protein sequence ID" value="KVH92337.1"/>
    <property type="molecule type" value="Genomic_DNA"/>
</dbReference>
<protein>
    <submittedName>
        <fullName evidence="2">Uncharacterized protein</fullName>
    </submittedName>
</protein>
<evidence type="ECO:0000256" key="1">
    <source>
        <dbReference type="SAM" id="MobiDB-lite"/>
    </source>
</evidence>
<evidence type="ECO:0000313" key="2">
    <source>
        <dbReference type="EMBL" id="KVH92337.1"/>
    </source>
</evidence>
<gene>
    <name evidence="2" type="ORF">Ccrd_005627</name>
</gene>
<dbReference type="Gramene" id="KVH92337">
    <property type="protein sequence ID" value="KVH92337"/>
    <property type="gene ID" value="Ccrd_005627"/>
</dbReference>
<dbReference type="AlphaFoldDB" id="A0A118JV68"/>
<feature type="region of interest" description="Disordered" evidence="1">
    <location>
        <begin position="38"/>
        <end position="133"/>
    </location>
</feature>
<dbReference type="Proteomes" id="UP000243975">
    <property type="component" value="Unassembled WGS sequence"/>
</dbReference>
<keyword evidence="3" id="KW-1185">Reference proteome</keyword>
<feature type="compositionally biased region" description="Basic and acidic residues" evidence="1">
    <location>
        <begin position="96"/>
        <end position="126"/>
    </location>
</feature>
<dbReference type="OrthoDB" id="1702799at2759"/>
<reference evidence="2 3" key="1">
    <citation type="journal article" date="2016" name="Sci. Rep.">
        <title>The genome sequence of the outbreeding globe artichoke constructed de novo incorporating a phase-aware low-pass sequencing strategy of F1 progeny.</title>
        <authorList>
            <person name="Scaglione D."/>
            <person name="Reyes-Chin-Wo S."/>
            <person name="Acquadro A."/>
            <person name="Froenicke L."/>
            <person name="Portis E."/>
            <person name="Beitel C."/>
            <person name="Tirone M."/>
            <person name="Mauro R."/>
            <person name="Lo Monaco A."/>
            <person name="Mauromicale G."/>
            <person name="Faccioli P."/>
            <person name="Cattivelli L."/>
            <person name="Rieseberg L."/>
            <person name="Michelmore R."/>
            <person name="Lanteri S."/>
        </authorList>
    </citation>
    <scope>NUCLEOTIDE SEQUENCE [LARGE SCALE GENOMIC DNA]</scope>
    <source>
        <strain evidence="2">2C</strain>
    </source>
</reference>
<dbReference type="PANTHER" id="PTHR36410">
    <property type="entry name" value="EXPRESSED PROTEIN"/>
    <property type="match status" value="1"/>
</dbReference>
<comment type="caution">
    <text evidence="2">The sequence shown here is derived from an EMBL/GenBank/DDBJ whole genome shotgun (WGS) entry which is preliminary data.</text>
</comment>
<proteinExistence type="predicted"/>
<name>A0A118JV68_CYNCS</name>
<feature type="compositionally biased region" description="Basic and acidic residues" evidence="1">
    <location>
        <begin position="51"/>
        <end position="67"/>
    </location>
</feature>
<accession>A0A118JV68</accession>